<dbReference type="GO" id="GO:0006364">
    <property type="term" value="P:rRNA processing"/>
    <property type="evidence" value="ECO:0007669"/>
    <property type="project" value="UniProtKB-UniRule"/>
</dbReference>
<organism evidence="8 9">
    <name type="scientific">Fervidobacterium islandicum</name>
    <dbReference type="NCBI Taxonomy" id="2423"/>
    <lineage>
        <taxon>Bacteria</taxon>
        <taxon>Thermotogati</taxon>
        <taxon>Thermotogota</taxon>
        <taxon>Thermotogae</taxon>
        <taxon>Thermotogales</taxon>
        <taxon>Fervidobacteriaceae</taxon>
        <taxon>Fervidobacterium</taxon>
    </lineage>
</organism>
<proteinExistence type="inferred from homology"/>
<name>A0AAI8CLJ0_FERIS</name>
<dbReference type="AlphaFoldDB" id="A0AAI8CLJ0"/>
<keyword evidence="2 7" id="KW-0540">Nuclease</keyword>
<comment type="subcellular location">
    <subcellularLocation>
        <location evidence="7">Cytoplasm</location>
    </subcellularLocation>
</comment>
<keyword evidence="3 7" id="KW-0479">Metal-binding</keyword>
<evidence type="ECO:0000313" key="8">
    <source>
        <dbReference type="EMBL" id="AMW32778.1"/>
    </source>
</evidence>
<dbReference type="Proteomes" id="UP000093740">
    <property type="component" value="Chromosome"/>
</dbReference>
<dbReference type="NCBIfam" id="TIGR00043">
    <property type="entry name" value="rRNA maturation RNase YbeY"/>
    <property type="match status" value="1"/>
</dbReference>
<dbReference type="GO" id="GO:0004521">
    <property type="term" value="F:RNA endonuclease activity"/>
    <property type="evidence" value="ECO:0007669"/>
    <property type="project" value="UniProtKB-UniRule"/>
</dbReference>
<keyword evidence="7" id="KW-0963">Cytoplasm</keyword>
<accession>A0AAI8CLJ0</accession>
<evidence type="ECO:0000256" key="1">
    <source>
        <dbReference type="ARBA" id="ARBA00010875"/>
    </source>
</evidence>
<comment type="function">
    <text evidence="7">Single strand-specific metallo-endoribonuclease involved in late-stage 70S ribosome quality control and in maturation of the 3' terminus of the 16S rRNA.</text>
</comment>
<keyword evidence="4 7" id="KW-0255">Endonuclease</keyword>
<feature type="binding site" evidence="7">
    <location>
        <position position="124"/>
    </location>
    <ligand>
        <name>Zn(2+)</name>
        <dbReference type="ChEBI" id="CHEBI:29105"/>
        <note>catalytic</note>
    </ligand>
</feature>
<feature type="binding site" evidence="7">
    <location>
        <position position="120"/>
    </location>
    <ligand>
        <name>Zn(2+)</name>
        <dbReference type="ChEBI" id="CHEBI:29105"/>
        <note>catalytic</note>
    </ligand>
</feature>
<dbReference type="EMBL" id="CP014334">
    <property type="protein sequence ID" value="AMW32778.1"/>
    <property type="molecule type" value="Genomic_DNA"/>
</dbReference>
<dbReference type="InterPro" id="IPR002036">
    <property type="entry name" value="YbeY"/>
</dbReference>
<reference evidence="8 9" key="1">
    <citation type="journal article" date="2015" name="Stand. Genomic Sci.">
        <title>Genome sequence of a native-feather degrading extremely thermophilic Eubacterium, Fervidobacterium islandicum AW-1.</title>
        <authorList>
            <person name="Lee Y.J."/>
            <person name="Jeong H."/>
            <person name="Park G.S."/>
            <person name="Kwak Y."/>
            <person name="Lee S.J."/>
            <person name="Lee S.J."/>
            <person name="Park M.K."/>
            <person name="Kim J.Y."/>
            <person name="Kang H.K."/>
            <person name="Shin J.H."/>
            <person name="Lee D.W."/>
        </authorList>
    </citation>
    <scope>NUCLEOTIDE SEQUENCE [LARGE SCALE GENOMIC DNA]</scope>
    <source>
        <strain evidence="8 9">AW-1</strain>
    </source>
</reference>
<dbReference type="Gene3D" id="3.40.390.30">
    <property type="entry name" value="Metalloproteases ('zincins'), catalytic domain"/>
    <property type="match status" value="1"/>
</dbReference>
<dbReference type="EC" id="3.1.-.-" evidence="7"/>
<dbReference type="InterPro" id="IPR023091">
    <property type="entry name" value="MetalPrtase_cat_dom_sf_prd"/>
</dbReference>
<keyword evidence="7" id="KW-0690">Ribosome biogenesis</keyword>
<keyword evidence="9" id="KW-1185">Reference proteome</keyword>
<dbReference type="PANTHER" id="PTHR46986">
    <property type="entry name" value="ENDORIBONUCLEASE YBEY, CHLOROPLASTIC"/>
    <property type="match status" value="1"/>
</dbReference>
<evidence type="ECO:0000256" key="2">
    <source>
        <dbReference type="ARBA" id="ARBA00022722"/>
    </source>
</evidence>
<feature type="binding site" evidence="7">
    <location>
        <position position="130"/>
    </location>
    <ligand>
        <name>Zn(2+)</name>
        <dbReference type="ChEBI" id="CHEBI:29105"/>
        <note>catalytic</note>
    </ligand>
</feature>
<dbReference type="Pfam" id="PF02130">
    <property type="entry name" value="YbeY"/>
    <property type="match status" value="1"/>
</dbReference>
<sequence>MSALVRYFEASEDIQGFLAQSNDKLSEIVEKEIGDVVIHFIFVDSEIISEMNKTYRGKEGPTDVLTFVYGDSRDIEEEEQEAQEATSPYAEGYICLDVVRKNAEEFRNSFEKELLTVLVHSILHMAGYDHEYDTTNAAEMFQKQDAYLKDLINE</sequence>
<evidence type="ECO:0000256" key="4">
    <source>
        <dbReference type="ARBA" id="ARBA00022759"/>
    </source>
</evidence>
<evidence type="ECO:0000256" key="6">
    <source>
        <dbReference type="ARBA" id="ARBA00022833"/>
    </source>
</evidence>
<dbReference type="GO" id="GO:0008270">
    <property type="term" value="F:zinc ion binding"/>
    <property type="evidence" value="ECO:0007669"/>
    <property type="project" value="UniProtKB-UniRule"/>
</dbReference>
<keyword evidence="7" id="KW-0698">rRNA processing</keyword>
<evidence type="ECO:0000313" key="9">
    <source>
        <dbReference type="Proteomes" id="UP000093740"/>
    </source>
</evidence>
<dbReference type="KEGG" id="fia:NA23_05505"/>
<evidence type="ECO:0000256" key="7">
    <source>
        <dbReference type="HAMAP-Rule" id="MF_00009"/>
    </source>
</evidence>
<dbReference type="RefSeq" id="WP_052107159.1">
    <property type="nucleotide sequence ID" value="NZ_CP014334.2"/>
</dbReference>
<gene>
    <name evidence="7 8" type="primary">ybeY</name>
    <name evidence="8" type="ORF">NA23_05505</name>
</gene>
<evidence type="ECO:0000256" key="5">
    <source>
        <dbReference type="ARBA" id="ARBA00022801"/>
    </source>
</evidence>
<comment type="cofactor">
    <cofactor evidence="7">
        <name>Zn(2+)</name>
        <dbReference type="ChEBI" id="CHEBI:29105"/>
    </cofactor>
    <text evidence="7">Binds 1 zinc ion.</text>
</comment>
<keyword evidence="6 7" id="KW-0862">Zinc</keyword>
<dbReference type="GO" id="GO:0004222">
    <property type="term" value="F:metalloendopeptidase activity"/>
    <property type="evidence" value="ECO:0007669"/>
    <property type="project" value="InterPro"/>
</dbReference>
<dbReference type="HAMAP" id="MF_00009">
    <property type="entry name" value="Endoribonucl_YbeY"/>
    <property type="match status" value="1"/>
</dbReference>
<dbReference type="PANTHER" id="PTHR46986:SF1">
    <property type="entry name" value="ENDORIBONUCLEASE YBEY, CHLOROPLASTIC"/>
    <property type="match status" value="1"/>
</dbReference>
<keyword evidence="5 7" id="KW-0378">Hydrolase</keyword>
<dbReference type="SUPFAM" id="SSF55486">
    <property type="entry name" value="Metalloproteases ('zincins'), catalytic domain"/>
    <property type="match status" value="1"/>
</dbReference>
<comment type="similarity">
    <text evidence="1 7">Belongs to the endoribonuclease YbeY family.</text>
</comment>
<protein>
    <recommendedName>
        <fullName evidence="7">Endoribonuclease YbeY</fullName>
        <ecNumber evidence="7">3.1.-.-</ecNumber>
    </recommendedName>
</protein>
<evidence type="ECO:0000256" key="3">
    <source>
        <dbReference type="ARBA" id="ARBA00022723"/>
    </source>
</evidence>
<dbReference type="GO" id="GO:0005737">
    <property type="term" value="C:cytoplasm"/>
    <property type="evidence" value="ECO:0007669"/>
    <property type="project" value="UniProtKB-SubCell"/>
</dbReference>